<sequence length="62" mass="6697">MTVTIPLVVILAVVVLIAWRFLGLRLWHAIACLLCGFLVAATALAPDIRRALSAALNWLTGQ</sequence>
<dbReference type="Proteomes" id="UP001320766">
    <property type="component" value="Unassembled WGS sequence"/>
</dbReference>
<keyword evidence="1" id="KW-0812">Transmembrane</keyword>
<accession>A0ABT1JTR2</accession>
<evidence type="ECO:0000313" key="3">
    <source>
        <dbReference type="Proteomes" id="UP001320766"/>
    </source>
</evidence>
<comment type="caution">
    <text evidence="2">The sequence shown here is derived from an EMBL/GenBank/DDBJ whole genome shotgun (WGS) entry which is preliminary data.</text>
</comment>
<gene>
    <name evidence="2" type="ORF">HD595_001253</name>
</gene>
<proteinExistence type="predicted"/>
<feature type="transmembrane region" description="Helical" evidence="1">
    <location>
        <begin position="5"/>
        <end position="22"/>
    </location>
</feature>
<dbReference type="RefSeq" id="WP_253766458.1">
    <property type="nucleotide sequence ID" value="NZ_BAAAVE010000016.1"/>
</dbReference>
<keyword evidence="1" id="KW-1133">Transmembrane helix</keyword>
<keyword evidence="3" id="KW-1185">Reference proteome</keyword>
<evidence type="ECO:0000256" key="1">
    <source>
        <dbReference type="SAM" id="Phobius"/>
    </source>
</evidence>
<name>A0ABT1JTR2_9ACTN</name>
<protein>
    <submittedName>
        <fullName evidence="2">Uncharacterized protein</fullName>
    </submittedName>
</protein>
<organism evidence="2 3">
    <name type="scientific">Nonomuraea roseoviolacea subsp. carminata</name>
    <dbReference type="NCBI Taxonomy" id="160689"/>
    <lineage>
        <taxon>Bacteria</taxon>
        <taxon>Bacillati</taxon>
        <taxon>Actinomycetota</taxon>
        <taxon>Actinomycetes</taxon>
        <taxon>Streptosporangiales</taxon>
        <taxon>Streptosporangiaceae</taxon>
        <taxon>Nonomuraea</taxon>
    </lineage>
</organism>
<keyword evidence="1" id="KW-0472">Membrane</keyword>
<feature type="transmembrane region" description="Helical" evidence="1">
    <location>
        <begin position="28"/>
        <end position="45"/>
    </location>
</feature>
<evidence type="ECO:0000313" key="2">
    <source>
        <dbReference type="EMBL" id="MCP2345131.1"/>
    </source>
</evidence>
<dbReference type="EMBL" id="JAMZEC010000001">
    <property type="protein sequence ID" value="MCP2345131.1"/>
    <property type="molecule type" value="Genomic_DNA"/>
</dbReference>
<reference evidence="2 3" key="1">
    <citation type="submission" date="2022-06" db="EMBL/GenBank/DDBJ databases">
        <title>Sequencing the genomes of 1000 actinobacteria strains.</title>
        <authorList>
            <person name="Klenk H.-P."/>
        </authorList>
    </citation>
    <scope>NUCLEOTIDE SEQUENCE [LARGE SCALE GENOMIC DNA]</scope>
    <source>
        <strain evidence="2 3">DSM 44170</strain>
    </source>
</reference>